<dbReference type="KEGG" id="ppp:112282510"/>
<feature type="repeat" description="PPR" evidence="3">
    <location>
        <begin position="357"/>
        <end position="391"/>
    </location>
</feature>
<protein>
    <recommendedName>
        <fullName evidence="7">Pentacotripeptide-repeat region of PRORP domain-containing protein</fullName>
    </recommendedName>
</protein>
<dbReference type="Pfam" id="PF13812">
    <property type="entry name" value="PPR_3"/>
    <property type="match status" value="1"/>
</dbReference>
<reference evidence="4 6" key="1">
    <citation type="journal article" date="2008" name="Science">
        <title>The Physcomitrella genome reveals evolutionary insights into the conquest of land by plants.</title>
        <authorList>
            <person name="Rensing S."/>
            <person name="Lang D."/>
            <person name="Zimmer A."/>
            <person name="Terry A."/>
            <person name="Salamov A."/>
            <person name="Shapiro H."/>
            <person name="Nishiyama T."/>
            <person name="Perroud P.-F."/>
            <person name="Lindquist E."/>
            <person name="Kamisugi Y."/>
            <person name="Tanahashi T."/>
            <person name="Sakakibara K."/>
            <person name="Fujita T."/>
            <person name="Oishi K."/>
            <person name="Shin-I T."/>
            <person name="Kuroki Y."/>
            <person name="Toyoda A."/>
            <person name="Suzuki Y."/>
            <person name="Hashimoto A."/>
            <person name="Yamaguchi K."/>
            <person name="Sugano A."/>
            <person name="Kohara Y."/>
            <person name="Fujiyama A."/>
            <person name="Anterola A."/>
            <person name="Aoki S."/>
            <person name="Ashton N."/>
            <person name="Barbazuk W.B."/>
            <person name="Barker E."/>
            <person name="Bennetzen J."/>
            <person name="Bezanilla M."/>
            <person name="Blankenship R."/>
            <person name="Cho S.H."/>
            <person name="Dutcher S."/>
            <person name="Estelle M."/>
            <person name="Fawcett J.A."/>
            <person name="Gundlach H."/>
            <person name="Hanada K."/>
            <person name="Heyl A."/>
            <person name="Hicks K.A."/>
            <person name="Hugh J."/>
            <person name="Lohr M."/>
            <person name="Mayer K."/>
            <person name="Melkozernov A."/>
            <person name="Murata T."/>
            <person name="Nelson D."/>
            <person name="Pils B."/>
            <person name="Prigge M."/>
            <person name="Reiss B."/>
            <person name="Renner T."/>
            <person name="Rombauts S."/>
            <person name="Rushton P."/>
            <person name="Sanderfoot A."/>
            <person name="Schween G."/>
            <person name="Shiu S.-H."/>
            <person name="Stueber K."/>
            <person name="Theodoulou F.L."/>
            <person name="Tu H."/>
            <person name="Van de Peer Y."/>
            <person name="Verrier P.J."/>
            <person name="Waters E."/>
            <person name="Wood A."/>
            <person name="Yang L."/>
            <person name="Cove D."/>
            <person name="Cuming A."/>
            <person name="Hasebe M."/>
            <person name="Lucas S."/>
            <person name="Mishler D.B."/>
            <person name="Reski R."/>
            <person name="Grigoriev I."/>
            <person name="Quatrano R.S."/>
            <person name="Boore J.L."/>
        </authorList>
    </citation>
    <scope>NUCLEOTIDE SEQUENCE [LARGE SCALE GENOMIC DNA]</scope>
    <source>
        <strain evidence="5 6">cv. Gransden 2004</strain>
    </source>
</reference>
<dbReference type="RefSeq" id="XP_024375931.1">
    <property type="nucleotide sequence ID" value="XM_024520163.2"/>
</dbReference>
<organism evidence="4">
    <name type="scientific">Physcomitrium patens</name>
    <name type="common">Spreading-leaved earth moss</name>
    <name type="synonym">Physcomitrella patens</name>
    <dbReference type="NCBI Taxonomy" id="3218"/>
    <lineage>
        <taxon>Eukaryota</taxon>
        <taxon>Viridiplantae</taxon>
        <taxon>Streptophyta</taxon>
        <taxon>Embryophyta</taxon>
        <taxon>Bryophyta</taxon>
        <taxon>Bryophytina</taxon>
        <taxon>Bryopsida</taxon>
        <taxon>Funariidae</taxon>
        <taxon>Funariales</taxon>
        <taxon>Funariaceae</taxon>
        <taxon>Physcomitrium</taxon>
    </lineage>
</organism>
<dbReference type="RefSeq" id="XP_024375932.1">
    <property type="nucleotide sequence ID" value="XM_024520164.2"/>
</dbReference>
<gene>
    <name evidence="5" type="primary">LOC112282510</name>
    <name evidence="4" type="ORF">PHYPA_008002</name>
</gene>
<dbReference type="AlphaFoldDB" id="A0A2K1KKN1"/>
<evidence type="ECO:0000256" key="2">
    <source>
        <dbReference type="ARBA" id="ARBA00022737"/>
    </source>
</evidence>
<dbReference type="RefSeq" id="XP_024375937.1">
    <property type="nucleotide sequence ID" value="XM_024520169.2"/>
</dbReference>
<dbReference type="GO" id="GO:0003729">
    <property type="term" value="F:mRNA binding"/>
    <property type="evidence" value="ECO:0000318"/>
    <property type="project" value="GO_Central"/>
</dbReference>
<evidence type="ECO:0000256" key="3">
    <source>
        <dbReference type="PROSITE-ProRule" id="PRU00708"/>
    </source>
</evidence>
<dbReference type="Pfam" id="PF13041">
    <property type="entry name" value="PPR_2"/>
    <property type="match status" value="1"/>
</dbReference>
<dbReference type="EnsemblPlants" id="Pp3c5_21760V3.4">
    <property type="protein sequence ID" value="Pp3c5_21760V3.4"/>
    <property type="gene ID" value="Pp3c5_21760"/>
</dbReference>
<dbReference type="Gramene" id="Pp3c5_21760V3.6">
    <property type="protein sequence ID" value="Pp3c5_21760V3.6"/>
    <property type="gene ID" value="Pp3c5_21760"/>
</dbReference>
<dbReference type="Gramene" id="Pp3c5_21760V3.5">
    <property type="protein sequence ID" value="Pp3c5_21760V3.5"/>
    <property type="gene ID" value="Pp3c5_21760"/>
</dbReference>
<reference evidence="5" key="3">
    <citation type="submission" date="2020-12" db="UniProtKB">
        <authorList>
            <consortium name="EnsemblPlants"/>
        </authorList>
    </citation>
    <scope>IDENTIFICATION</scope>
</reference>
<reference evidence="4 6" key="2">
    <citation type="journal article" date="2018" name="Plant J.">
        <title>The Physcomitrella patens chromosome-scale assembly reveals moss genome structure and evolution.</title>
        <authorList>
            <person name="Lang D."/>
            <person name="Ullrich K.K."/>
            <person name="Murat F."/>
            <person name="Fuchs J."/>
            <person name="Jenkins J."/>
            <person name="Haas F.B."/>
            <person name="Piednoel M."/>
            <person name="Gundlach H."/>
            <person name="Van Bel M."/>
            <person name="Meyberg R."/>
            <person name="Vives C."/>
            <person name="Morata J."/>
            <person name="Symeonidi A."/>
            <person name="Hiss M."/>
            <person name="Muchero W."/>
            <person name="Kamisugi Y."/>
            <person name="Saleh O."/>
            <person name="Blanc G."/>
            <person name="Decker E.L."/>
            <person name="van Gessel N."/>
            <person name="Grimwood J."/>
            <person name="Hayes R.D."/>
            <person name="Graham S.W."/>
            <person name="Gunter L.E."/>
            <person name="McDaniel S.F."/>
            <person name="Hoernstein S.N.W."/>
            <person name="Larsson A."/>
            <person name="Li F.W."/>
            <person name="Perroud P.F."/>
            <person name="Phillips J."/>
            <person name="Ranjan P."/>
            <person name="Rokshar D.S."/>
            <person name="Rothfels C.J."/>
            <person name="Schneider L."/>
            <person name="Shu S."/>
            <person name="Stevenson D.W."/>
            <person name="Thummler F."/>
            <person name="Tillich M."/>
            <person name="Villarreal Aguilar J.C."/>
            <person name="Widiez T."/>
            <person name="Wong G.K."/>
            <person name="Wymore A."/>
            <person name="Zhang Y."/>
            <person name="Zimmer A.D."/>
            <person name="Quatrano R.S."/>
            <person name="Mayer K.F.X."/>
            <person name="Goodstein D."/>
            <person name="Casacuberta J.M."/>
            <person name="Vandepoele K."/>
            <person name="Reski R."/>
            <person name="Cuming A.C."/>
            <person name="Tuskan G.A."/>
            <person name="Maumus F."/>
            <person name="Salse J."/>
            <person name="Schmutz J."/>
            <person name="Rensing S.A."/>
        </authorList>
    </citation>
    <scope>NUCLEOTIDE SEQUENCE [LARGE SCALE GENOMIC DNA]</scope>
    <source>
        <strain evidence="5 6">cv. Gransden 2004</strain>
    </source>
</reference>
<dbReference type="OrthoDB" id="185373at2759"/>
<dbReference type="Proteomes" id="UP000006727">
    <property type="component" value="Chromosome 5"/>
</dbReference>
<dbReference type="PaxDb" id="3218-PP1S218_117V6.1"/>
<evidence type="ECO:0008006" key="7">
    <source>
        <dbReference type="Google" id="ProtNLM"/>
    </source>
</evidence>
<dbReference type="Gramene" id="Pp3c5_21760V3.1">
    <property type="protein sequence ID" value="Pp3c5_21760V3.1"/>
    <property type="gene ID" value="Pp3c5_21760"/>
</dbReference>
<dbReference type="EnsemblPlants" id="Pp3c5_21760V3.1">
    <property type="protein sequence ID" value="Pp3c5_21760V3.1"/>
    <property type="gene ID" value="Pp3c5_21760"/>
</dbReference>
<dbReference type="GeneID" id="112282510"/>
<dbReference type="InterPro" id="IPR011990">
    <property type="entry name" value="TPR-like_helical_dom_sf"/>
</dbReference>
<keyword evidence="6" id="KW-1185">Reference proteome</keyword>
<dbReference type="Gramene" id="Pp3c5_21760V3.7">
    <property type="protein sequence ID" value="Pp3c5_21760V3.7"/>
    <property type="gene ID" value="Pp3c5_21760"/>
</dbReference>
<feature type="repeat" description="PPR" evidence="3">
    <location>
        <begin position="321"/>
        <end position="356"/>
    </location>
</feature>
<dbReference type="EnsemblPlants" id="Pp3c5_21760V3.7">
    <property type="protein sequence ID" value="Pp3c5_21760V3.7"/>
    <property type="gene ID" value="Pp3c5_21760"/>
</dbReference>
<dbReference type="InterPro" id="IPR002885">
    <property type="entry name" value="PPR_rpt"/>
</dbReference>
<evidence type="ECO:0000313" key="5">
    <source>
        <dbReference type="EnsemblPlants" id="Pp3c5_21760V3.1"/>
    </source>
</evidence>
<dbReference type="Gene3D" id="1.25.40.10">
    <property type="entry name" value="Tetratricopeptide repeat domain"/>
    <property type="match status" value="2"/>
</dbReference>
<evidence type="ECO:0000313" key="4">
    <source>
        <dbReference type="EMBL" id="PNR54325.1"/>
    </source>
</evidence>
<evidence type="ECO:0000313" key="6">
    <source>
        <dbReference type="Proteomes" id="UP000006727"/>
    </source>
</evidence>
<comment type="similarity">
    <text evidence="1">Belongs to the PPR family. P subfamily.</text>
</comment>
<feature type="repeat" description="PPR" evidence="3">
    <location>
        <begin position="286"/>
        <end position="320"/>
    </location>
</feature>
<dbReference type="NCBIfam" id="TIGR00756">
    <property type="entry name" value="PPR"/>
    <property type="match status" value="1"/>
</dbReference>
<sequence length="451" mass="51004">MACFLYPNLNSVPFAVAAASAFPRCSSRGPVFITSLIPASRSFSQPKCDCVHVRAIQGELSELCEVGRSKKVKPFAYNRAKPEERWPHRSDVLNRQRIARELENVGRIPPRLVLDWEELCRSDAKVGEHEEGDQYVSKEVPTAMARRLQREEGIRKREARRQLQKAQVRRLQSMSKLALRKVTDCKNRGIRLSTAICNLELARPITDVLDGWPEQLNNDEMSAVLMNIGDRNWKRALEFYEWLNLRKLYTPNPRLLATIIHILGRANQPEAAQDLFSKTELELTSCIQVYNAILGVHAKQGHWQAMQPILERMARVGCEPDIITFNTIASARCRYGLQPGMASGLLKEIESAGLRPDITTYNILLGACFSKNYITEAKEIVKDMEQHGFDQNSCTSYVLEKNHLTSDGDDLHVSKLVETSQQQARSSNGVWSSSVDIAQQARASMHNSGDW</sequence>
<dbReference type="EnsemblPlants" id="Pp3c5_21760V3.5">
    <property type="protein sequence ID" value="Pp3c5_21760V3.5"/>
    <property type="gene ID" value="Pp3c5_21760"/>
</dbReference>
<dbReference type="Gramene" id="Pp3c5_21760V3.4">
    <property type="protein sequence ID" value="Pp3c5_21760V3.4"/>
    <property type="gene ID" value="Pp3c5_21760"/>
</dbReference>
<dbReference type="EMBL" id="ABEU02000005">
    <property type="protein sequence ID" value="PNR54325.1"/>
    <property type="molecule type" value="Genomic_DNA"/>
</dbReference>
<dbReference type="PROSITE" id="PS51375">
    <property type="entry name" value="PPR"/>
    <property type="match status" value="3"/>
</dbReference>
<dbReference type="EnsemblPlants" id="Pp3c5_21760V3.6">
    <property type="protein sequence ID" value="Pp3c5_21760V3.6"/>
    <property type="gene ID" value="Pp3c5_21760"/>
</dbReference>
<proteinExistence type="inferred from homology"/>
<name>A0A2K1KKN1_PHYPA</name>
<evidence type="ECO:0000256" key="1">
    <source>
        <dbReference type="ARBA" id="ARBA00007626"/>
    </source>
</evidence>
<keyword evidence="2" id="KW-0677">Repeat</keyword>
<accession>A0A2K1KKN1</accession>
<dbReference type="PANTHER" id="PTHR47447:SF25">
    <property type="entry name" value="SAP DOMAIN-CONTAINING PROTEIN"/>
    <property type="match status" value="1"/>
</dbReference>
<dbReference type="PANTHER" id="PTHR47447">
    <property type="entry name" value="OS03G0856100 PROTEIN"/>
    <property type="match status" value="1"/>
</dbReference>